<dbReference type="Gene3D" id="3.50.50.60">
    <property type="entry name" value="FAD/NAD(P)-binding domain"/>
    <property type="match status" value="2"/>
</dbReference>
<evidence type="ECO:0000256" key="2">
    <source>
        <dbReference type="ARBA" id="ARBA00022630"/>
    </source>
</evidence>
<dbReference type="PANTHER" id="PTHR48105">
    <property type="entry name" value="THIOREDOXIN REDUCTASE 1-RELATED-RELATED"/>
    <property type="match status" value="1"/>
</dbReference>
<evidence type="ECO:0000256" key="4">
    <source>
        <dbReference type="ARBA" id="ARBA00022857"/>
    </source>
</evidence>
<keyword evidence="3 6" id="KW-0274">FAD</keyword>
<reference evidence="8 9" key="1">
    <citation type="submission" date="2024-01" db="EMBL/GenBank/DDBJ databases">
        <title>Culturomics analysis of mouse respiratory tract.</title>
        <authorList>
            <person name="Phillips A.M."/>
            <person name="Collette N.M."/>
            <person name="Mageeney C.M."/>
            <person name="Sinha A."/>
            <person name="Hern K.E."/>
            <person name="Arkin A.P."/>
            <person name="Williams K.P."/>
            <person name="Branda S."/>
        </authorList>
    </citation>
    <scope>NUCLEOTIDE SEQUENCE [LARGE SCALE GENOMIC DNA]</scope>
    <source>
        <strain evidence="8 9">CP20</strain>
    </source>
</reference>
<keyword evidence="2 6" id="KW-0285">Flavoprotein</keyword>
<comment type="similarity">
    <text evidence="6">Belongs to the ferredoxin--NADP reductase type 2 family.</text>
</comment>
<feature type="binding site" evidence="6">
    <location>
        <position position="105"/>
    </location>
    <ligand>
        <name>FAD</name>
        <dbReference type="ChEBI" id="CHEBI:57692"/>
    </ligand>
</feature>
<comment type="catalytic activity">
    <reaction evidence="6">
        <text>2 reduced [2Fe-2S]-[ferredoxin] + NADP(+) + H(+) = 2 oxidized [2Fe-2S]-[ferredoxin] + NADPH</text>
        <dbReference type="Rhea" id="RHEA:20125"/>
        <dbReference type="Rhea" id="RHEA-COMP:10000"/>
        <dbReference type="Rhea" id="RHEA-COMP:10001"/>
        <dbReference type="ChEBI" id="CHEBI:15378"/>
        <dbReference type="ChEBI" id="CHEBI:33737"/>
        <dbReference type="ChEBI" id="CHEBI:33738"/>
        <dbReference type="ChEBI" id="CHEBI:57783"/>
        <dbReference type="ChEBI" id="CHEBI:58349"/>
        <dbReference type="EC" id="1.18.1.2"/>
    </reaction>
</comment>
<evidence type="ECO:0000256" key="6">
    <source>
        <dbReference type="HAMAP-Rule" id="MF_01685"/>
    </source>
</evidence>
<dbReference type="EMBL" id="CP144921">
    <property type="protein sequence ID" value="WWA30806.1"/>
    <property type="molecule type" value="Genomic_DNA"/>
</dbReference>
<dbReference type="InterPro" id="IPR050097">
    <property type="entry name" value="Ferredoxin-NADP_redctase_2"/>
</dbReference>
<feature type="binding site" evidence="6">
    <location>
        <position position="139"/>
    </location>
    <ligand>
        <name>FAD</name>
        <dbReference type="ChEBI" id="CHEBI:57692"/>
    </ligand>
</feature>
<accession>A0ABZ2CUH0</accession>
<evidence type="ECO:0000313" key="8">
    <source>
        <dbReference type="EMBL" id="WWA30806.1"/>
    </source>
</evidence>
<gene>
    <name evidence="8" type="ORF">V5G21_03150</name>
</gene>
<dbReference type="PRINTS" id="PR00368">
    <property type="entry name" value="FADPNR"/>
</dbReference>
<comment type="caution">
    <text evidence="6">Lacks conserved residue(s) required for the propagation of feature annotation.</text>
</comment>
<evidence type="ECO:0000259" key="7">
    <source>
        <dbReference type="Pfam" id="PF07992"/>
    </source>
</evidence>
<name>A0ABZ2CUH0_9BACI</name>
<dbReference type="Proteomes" id="UP001341136">
    <property type="component" value="Chromosome"/>
</dbReference>
<dbReference type="EC" id="1.18.1.2" evidence="6"/>
<feature type="binding site" evidence="6">
    <location>
        <position position="60"/>
    </location>
    <ligand>
        <name>FAD</name>
        <dbReference type="ChEBI" id="CHEBI:57692"/>
    </ligand>
</feature>
<dbReference type="InterPro" id="IPR022890">
    <property type="entry name" value="Fd--NADP_Rdtase_type_2"/>
</dbReference>
<dbReference type="RefSeq" id="WP_170969634.1">
    <property type="nucleotide sequence ID" value="NZ_CP144921.1"/>
</dbReference>
<feature type="binding site" evidence="6">
    <location>
        <position position="52"/>
    </location>
    <ligand>
        <name>FAD</name>
        <dbReference type="ChEBI" id="CHEBI:57692"/>
    </ligand>
</feature>
<evidence type="ECO:0000256" key="1">
    <source>
        <dbReference type="ARBA" id="ARBA00011738"/>
    </source>
</evidence>
<comment type="cofactor">
    <cofactor evidence="6">
        <name>FAD</name>
        <dbReference type="ChEBI" id="CHEBI:57692"/>
    </cofactor>
    <text evidence="6">Binds 1 FAD per subunit.</text>
</comment>
<comment type="subunit">
    <text evidence="1 6">Homodimer.</text>
</comment>
<feature type="domain" description="FAD/NAD(P)-binding" evidence="7">
    <location>
        <begin position="23"/>
        <end position="317"/>
    </location>
</feature>
<dbReference type="HAMAP" id="MF_01685">
    <property type="entry name" value="FENR2"/>
    <property type="match status" value="1"/>
</dbReference>
<evidence type="ECO:0000256" key="5">
    <source>
        <dbReference type="ARBA" id="ARBA00023002"/>
    </source>
</evidence>
<feature type="binding site" evidence="6">
    <location>
        <position position="65"/>
    </location>
    <ligand>
        <name>FAD</name>
        <dbReference type="ChEBI" id="CHEBI:57692"/>
    </ligand>
</feature>
<dbReference type="InterPro" id="IPR036188">
    <property type="entry name" value="FAD/NAD-bd_sf"/>
</dbReference>
<dbReference type="InterPro" id="IPR023753">
    <property type="entry name" value="FAD/NAD-binding_dom"/>
</dbReference>
<feature type="binding site" evidence="6">
    <location>
        <position position="301"/>
    </location>
    <ligand>
        <name>FAD</name>
        <dbReference type="ChEBI" id="CHEBI:57692"/>
    </ligand>
</feature>
<proteinExistence type="inferred from homology"/>
<dbReference type="SUPFAM" id="SSF51905">
    <property type="entry name" value="FAD/NAD(P)-binding domain"/>
    <property type="match status" value="1"/>
</dbReference>
<dbReference type="GeneID" id="86927111"/>
<keyword evidence="9" id="KW-1185">Reference proteome</keyword>
<evidence type="ECO:0000256" key="3">
    <source>
        <dbReference type="ARBA" id="ARBA00022827"/>
    </source>
</evidence>
<keyword evidence="4 6" id="KW-0521">NADP</keyword>
<keyword evidence="5 6" id="KW-0560">Oxidoreductase</keyword>
<dbReference type="PRINTS" id="PR00469">
    <property type="entry name" value="PNDRDTASEII"/>
</dbReference>
<protein>
    <recommendedName>
        <fullName evidence="6">Ferredoxin--NADP reductase</fullName>
        <shortName evidence="6">FNR</shortName>
        <shortName evidence="6">Fd-NADP(+) reductase</shortName>
        <ecNumber evidence="6">1.18.1.2</ecNumber>
    </recommendedName>
</protein>
<sequence>MYNEKGFHFHLGVEVLQEQKDMFDLTIIGGGPAGLFAAFYAGMRKMKVKVIESMPQLGGQLSALYPDKYIYDVAGFPKVKAQDLVDQLTAQAQQFQPEIVLEEAVQTLEKQEDETFVLTTDANIHYTKAVLITAGAGAFAPRKLQVEKADFYEDKNIHYFIRDLSAFTGKRVVVIGGGDSAVDWALMLEPIAKEVTLVHRRDAFRAHEHSVDLLKKSSVRILTPYETAELHGDENGVTAVTFSEVKGDQTETIAVDDVIVNFGFVSTLGPIKEWGLEIRKNAIPVNTKMETNIPGVYAAGDVSTYDGKIKLIATGFGEAPTAVNNAKVYIDPTARAFPGHSTSLF</sequence>
<evidence type="ECO:0000313" key="9">
    <source>
        <dbReference type="Proteomes" id="UP001341136"/>
    </source>
</evidence>
<feature type="binding site" evidence="6">
    <location>
        <position position="342"/>
    </location>
    <ligand>
        <name>FAD</name>
        <dbReference type="ChEBI" id="CHEBI:57692"/>
    </ligand>
</feature>
<dbReference type="Pfam" id="PF07992">
    <property type="entry name" value="Pyr_redox_2"/>
    <property type="match status" value="1"/>
</dbReference>
<organism evidence="8 9">
    <name type="scientific">Shouchella rhizosphaerae</name>
    <dbReference type="NCBI Taxonomy" id="866786"/>
    <lineage>
        <taxon>Bacteria</taxon>
        <taxon>Bacillati</taxon>
        <taxon>Bacillota</taxon>
        <taxon>Bacilli</taxon>
        <taxon>Bacillales</taxon>
        <taxon>Bacillaceae</taxon>
        <taxon>Shouchella</taxon>
    </lineage>
</organism>